<organism evidence="2 3">
    <name type="scientific">Gossypium davidsonii</name>
    <name type="common">Davidson's cotton</name>
    <name type="synonym">Gossypium klotzschianum subsp. davidsonii</name>
    <dbReference type="NCBI Taxonomy" id="34287"/>
    <lineage>
        <taxon>Eukaryota</taxon>
        <taxon>Viridiplantae</taxon>
        <taxon>Streptophyta</taxon>
        <taxon>Embryophyta</taxon>
        <taxon>Tracheophyta</taxon>
        <taxon>Spermatophyta</taxon>
        <taxon>Magnoliopsida</taxon>
        <taxon>eudicotyledons</taxon>
        <taxon>Gunneridae</taxon>
        <taxon>Pentapetalae</taxon>
        <taxon>rosids</taxon>
        <taxon>malvids</taxon>
        <taxon>Malvales</taxon>
        <taxon>Malvaceae</taxon>
        <taxon>Malvoideae</taxon>
        <taxon>Gossypium</taxon>
    </lineage>
</organism>
<keyword evidence="1" id="KW-0472">Membrane</keyword>
<dbReference type="AlphaFoldDB" id="A0A7J8RI45"/>
<gene>
    <name evidence="2" type="ORF">Godav_013869</name>
</gene>
<feature type="non-terminal residue" evidence="2">
    <location>
        <position position="1"/>
    </location>
</feature>
<keyword evidence="1" id="KW-0812">Transmembrane</keyword>
<reference evidence="2 3" key="1">
    <citation type="journal article" date="2019" name="Genome Biol. Evol.">
        <title>Insights into the evolution of the New World diploid cottons (Gossypium, subgenus Houzingenia) based on genome sequencing.</title>
        <authorList>
            <person name="Grover C.E."/>
            <person name="Arick M.A. 2nd"/>
            <person name="Thrash A."/>
            <person name="Conover J.L."/>
            <person name="Sanders W.S."/>
            <person name="Peterson D.G."/>
            <person name="Frelichowski J.E."/>
            <person name="Scheffler J.A."/>
            <person name="Scheffler B.E."/>
            <person name="Wendel J.F."/>
        </authorList>
    </citation>
    <scope>NUCLEOTIDE SEQUENCE [LARGE SCALE GENOMIC DNA]</scope>
    <source>
        <strain evidence="2">27</strain>
        <tissue evidence="2">Leaf</tissue>
    </source>
</reference>
<evidence type="ECO:0000313" key="2">
    <source>
        <dbReference type="EMBL" id="MBA0613431.1"/>
    </source>
</evidence>
<sequence>MADVKPKQLPKLSVATLQIVKDWAHQKSNRKLPGGCWRFCVQISARERMLIFLLDVLEELCRRWILSSGLLSISALAFVAFFHLVSDLFWPSSFDLGSSN</sequence>
<feature type="transmembrane region" description="Helical" evidence="1">
    <location>
        <begin position="64"/>
        <end position="85"/>
    </location>
</feature>
<keyword evidence="1" id="KW-1133">Transmembrane helix</keyword>
<proteinExistence type="predicted"/>
<dbReference type="EMBL" id="JABFAC010000005">
    <property type="protein sequence ID" value="MBA0613431.1"/>
    <property type="molecule type" value="Genomic_DNA"/>
</dbReference>
<evidence type="ECO:0000256" key="1">
    <source>
        <dbReference type="SAM" id="Phobius"/>
    </source>
</evidence>
<name>A0A7J8RI45_GOSDV</name>
<comment type="caution">
    <text evidence="2">The sequence shown here is derived from an EMBL/GenBank/DDBJ whole genome shotgun (WGS) entry which is preliminary data.</text>
</comment>
<evidence type="ECO:0000313" key="3">
    <source>
        <dbReference type="Proteomes" id="UP000593561"/>
    </source>
</evidence>
<dbReference type="Proteomes" id="UP000593561">
    <property type="component" value="Unassembled WGS sequence"/>
</dbReference>
<accession>A0A7J8RI45</accession>
<protein>
    <submittedName>
        <fullName evidence="2">Uncharacterized protein</fullName>
    </submittedName>
</protein>
<keyword evidence="3" id="KW-1185">Reference proteome</keyword>